<dbReference type="EMBL" id="RZNH01000010">
    <property type="protein sequence ID" value="NOU59763.1"/>
    <property type="molecule type" value="Genomic_DNA"/>
</dbReference>
<sequence>MKKLKRELKLTEDGSHTFYMPDLDEHYHSTHGAMQESMHIFLNAGFAYADKDPIHILEIGFGTGLNCYLTLKEAEKQNRKVVYHSIELYPLEKDLVAKLNYADENDKASTDLFQKLHDCQWNTDIQINNNFTLRKLQGDLLDYKFSAKYDLVYFDAFAPDVQPDLWSREIFEKIYQASNSEAILVTYCTKGIVKRALRAAGFKVKRLPGPPGKRQMLRATRIDDFEPLDEQKYL</sequence>
<dbReference type="PANTHER" id="PTHR39963">
    <property type="entry name" value="SLL0983 PROTEIN"/>
    <property type="match status" value="1"/>
</dbReference>
<dbReference type="PANTHER" id="PTHR39963:SF1">
    <property type="entry name" value="MNMC-LIKE METHYLTRANSFERASE DOMAIN-CONTAINING PROTEIN"/>
    <property type="match status" value="1"/>
</dbReference>
<keyword evidence="2" id="KW-0489">Methyltransferase</keyword>
<evidence type="ECO:0000259" key="1">
    <source>
        <dbReference type="Pfam" id="PF05430"/>
    </source>
</evidence>
<comment type="caution">
    <text evidence="2">The sequence shown here is derived from an EMBL/GenBank/DDBJ whole genome shotgun (WGS) entry which is preliminary data.</text>
</comment>
<feature type="domain" description="MnmC-like methyltransferase" evidence="1">
    <location>
        <begin position="122"/>
        <end position="220"/>
    </location>
</feature>
<dbReference type="RefSeq" id="WP_171595033.1">
    <property type="nucleotide sequence ID" value="NZ_RZNH01000010.1"/>
</dbReference>
<dbReference type="Gene3D" id="3.40.50.150">
    <property type="entry name" value="Vaccinia Virus protein VP39"/>
    <property type="match status" value="1"/>
</dbReference>
<dbReference type="Proteomes" id="UP000732105">
    <property type="component" value="Unassembled WGS sequence"/>
</dbReference>
<reference evidence="2 3" key="1">
    <citation type="submission" date="2018-12" db="EMBL/GenBank/DDBJ databases">
        <title>Marinifilum JC070 sp. nov., a marine bacterium isolated from Yongle Blue Hole in the South China Sea.</title>
        <authorList>
            <person name="Fu T."/>
        </authorList>
    </citation>
    <scope>NUCLEOTIDE SEQUENCE [LARGE SCALE GENOMIC DNA]</scope>
    <source>
        <strain evidence="2 3">JC070</strain>
    </source>
</reference>
<organism evidence="2 3">
    <name type="scientific">Marinifilum caeruleilacunae</name>
    <dbReference type="NCBI Taxonomy" id="2499076"/>
    <lineage>
        <taxon>Bacteria</taxon>
        <taxon>Pseudomonadati</taxon>
        <taxon>Bacteroidota</taxon>
        <taxon>Bacteroidia</taxon>
        <taxon>Marinilabiliales</taxon>
        <taxon>Marinifilaceae</taxon>
    </lineage>
</organism>
<keyword evidence="3" id="KW-1185">Reference proteome</keyword>
<evidence type="ECO:0000313" key="3">
    <source>
        <dbReference type="Proteomes" id="UP000732105"/>
    </source>
</evidence>
<accession>A0ABX1WUI9</accession>
<dbReference type="Pfam" id="PF05430">
    <property type="entry name" value="Methyltransf_30"/>
    <property type="match status" value="1"/>
</dbReference>
<gene>
    <name evidence="2" type="ORF">ELS83_08015</name>
</gene>
<protein>
    <submittedName>
        <fullName evidence="2">SAM-dependent methyltransferase</fullName>
    </submittedName>
</protein>
<proteinExistence type="predicted"/>
<dbReference type="NCBIfam" id="NF033855">
    <property type="entry name" value="tRNA_MNMC2"/>
    <property type="match status" value="1"/>
</dbReference>
<dbReference type="InterPro" id="IPR008471">
    <property type="entry name" value="MnmC-like_methylTransf"/>
</dbReference>
<keyword evidence="2" id="KW-0808">Transferase</keyword>
<dbReference type="GO" id="GO:0008168">
    <property type="term" value="F:methyltransferase activity"/>
    <property type="evidence" value="ECO:0007669"/>
    <property type="project" value="UniProtKB-KW"/>
</dbReference>
<dbReference type="InterPro" id="IPR047785">
    <property type="entry name" value="tRNA_MNMC2"/>
</dbReference>
<name>A0ABX1WUI9_9BACT</name>
<dbReference type="GO" id="GO:0032259">
    <property type="term" value="P:methylation"/>
    <property type="evidence" value="ECO:0007669"/>
    <property type="project" value="UniProtKB-KW"/>
</dbReference>
<dbReference type="SUPFAM" id="SSF53335">
    <property type="entry name" value="S-adenosyl-L-methionine-dependent methyltransferases"/>
    <property type="match status" value="1"/>
</dbReference>
<dbReference type="InterPro" id="IPR029063">
    <property type="entry name" value="SAM-dependent_MTases_sf"/>
</dbReference>
<evidence type="ECO:0000313" key="2">
    <source>
        <dbReference type="EMBL" id="NOU59763.1"/>
    </source>
</evidence>